<dbReference type="SUPFAM" id="SSF55874">
    <property type="entry name" value="ATPase domain of HSP90 chaperone/DNA topoisomerase II/histidine kinase"/>
    <property type="match status" value="1"/>
</dbReference>
<evidence type="ECO:0000313" key="7">
    <source>
        <dbReference type="Proteomes" id="UP000198850"/>
    </source>
</evidence>
<dbReference type="InterPro" id="IPR003661">
    <property type="entry name" value="HisK_dim/P_dom"/>
</dbReference>
<dbReference type="PANTHER" id="PTHR43547:SF2">
    <property type="entry name" value="HYBRID SIGNAL TRANSDUCTION HISTIDINE KINASE C"/>
    <property type="match status" value="1"/>
</dbReference>
<proteinExistence type="predicted"/>
<dbReference type="InterPro" id="IPR011123">
    <property type="entry name" value="Y_Y_Y"/>
</dbReference>
<dbReference type="InterPro" id="IPR036097">
    <property type="entry name" value="HisK_dim/P_sf"/>
</dbReference>
<keyword evidence="4" id="KW-0472">Membrane</keyword>
<evidence type="ECO:0000256" key="3">
    <source>
        <dbReference type="ARBA" id="ARBA00022553"/>
    </source>
</evidence>
<dbReference type="PROSITE" id="PS50109">
    <property type="entry name" value="HIS_KIN"/>
    <property type="match status" value="1"/>
</dbReference>
<evidence type="ECO:0000259" key="5">
    <source>
        <dbReference type="PROSITE" id="PS50109"/>
    </source>
</evidence>
<dbReference type="FunFam" id="2.60.40.10:FF:000791">
    <property type="entry name" value="Two-component system sensor histidine kinase/response regulator"/>
    <property type="match status" value="1"/>
</dbReference>
<keyword evidence="7" id="KW-1185">Reference proteome</keyword>
<reference evidence="6 7" key="1">
    <citation type="submission" date="2016-10" db="EMBL/GenBank/DDBJ databases">
        <authorList>
            <person name="de Groot N.N."/>
        </authorList>
    </citation>
    <scope>NUCLEOTIDE SEQUENCE [LARGE SCALE GENOMIC DNA]</scope>
    <source>
        <strain evidence="6 7">DSM 19033</strain>
    </source>
</reference>
<accession>A0A1H4H7Y2</accession>
<dbReference type="InterPro" id="IPR005467">
    <property type="entry name" value="His_kinase_dom"/>
</dbReference>
<dbReference type="GO" id="GO:0000155">
    <property type="term" value="F:phosphorelay sensor kinase activity"/>
    <property type="evidence" value="ECO:0007669"/>
    <property type="project" value="InterPro"/>
</dbReference>
<dbReference type="SMART" id="SM00388">
    <property type="entry name" value="HisKA"/>
    <property type="match status" value="1"/>
</dbReference>
<keyword evidence="4" id="KW-1133">Transmembrane helix</keyword>
<dbReference type="EC" id="2.7.13.3" evidence="2"/>
<dbReference type="AlphaFoldDB" id="A0A1H4H7Y2"/>
<dbReference type="InterPro" id="IPR011110">
    <property type="entry name" value="Reg_prop"/>
</dbReference>
<dbReference type="STRING" id="425514.SAMN05443550_11438"/>
<dbReference type="Gene3D" id="3.30.565.10">
    <property type="entry name" value="Histidine kinase-like ATPase, C-terminal domain"/>
    <property type="match status" value="1"/>
</dbReference>
<feature type="domain" description="Histidine kinase" evidence="5">
    <location>
        <begin position="819"/>
        <end position="1039"/>
    </location>
</feature>
<protein>
    <recommendedName>
        <fullName evidence="2">histidine kinase</fullName>
        <ecNumber evidence="2">2.7.13.3</ecNumber>
    </recommendedName>
</protein>
<dbReference type="InterPro" id="IPR036890">
    <property type="entry name" value="HATPase_C_sf"/>
</dbReference>
<dbReference type="CDD" id="cd00075">
    <property type="entry name" value="HATPase"/>
    <property type="match status" value="1"/>
</dbReference>
<evidence type="ECO:0000256" key="1">
    <source>
        <dbReference type="ARBA" id="ARBA00000085"/>
    </source>
</evidence>
<dbReference type="Pfam" id="PF07495">
    <property type="entry name" value="Y_Y_Y"/>
    <property type="match status" value="1"/>
</dbReference>
<dbReference type="Proteomes" id="UP000198850">
    <property type="component" value="Unassembled WGS sequence"/>
</dbReference>
<dbReference type="Gene3D" id="1.10.287.130">
    <property type="match status" value="1"/>
</dbReference>
<dbReference type="InterPro" id="IPR004358">
    <property type="entry name" value="Sig_transdc_His_kin-like_C"/>
</dbReference>
<comment type="catalytic activity">
    <reaction evidence="1">
        <text>ATP + protein L-histidine = ADP + protein N-phospho-L-histidine.</text>
        <dbReference type="EC" id="2.7.13.3"/>
    </reaction>
</comment>
<feature type="transmembrane region" description="Helical" evidence="4">
    <location>
        <begin position="765"/>
        <end position="784"/>
    </location>
</feature>
<dbReference type="FunFam" id="1.10.287.130:FF:000045">
    <property type="entry name" value="Two-component system sensor histidine kinase/response regulator"/>
    <property type="match status" value="1"/>
</dbReference>
<dbReference type="EMBL" id="FNRA01000014">
    <property type="protein sequence ID" value="SEB17943.1"/>
    <property type="molecule type" value="Genomic_DNA"/>
</dbReference>
<gene>
    <name evidence="6" type="ORF">SAMN05443550_11438</name>
</gene>
<evidence type="ECO:0000256" key="2">
    <source>
        <dbReference type="ARBA" id="ARBA00012438"/>
    </source>
</evidence>
<name>A0A1H4H7Y2_9SPHI</name>
<dbReference type="SUPFAM" id="SSF63829">
    <property type="entry name" value="Calcium-dependent phosphotriesterase"/>
    <property type="match status" value="1"/>
</dbReference>
<keyword evidence="4" id="KW-0812">Transmembrane</keyword>
<dbReference type="Pfam" id="PF02518">
    <property type="entry name" value="HATPase_c"/>
    <property type="match status" value="1"/>
</dbReference>
<organism evidence="6 7">
    <name type="scientific">Pedobacter hartonius</name>
    <dbReference type="NCBI Taxonomy" id="425514"/>
    <lineage>
        <taxon>Bacteria</taxon>
        <taxon>Pseudomonadati</taxon>
        <taxon>Bacteroidota</taxon>
        <taxon>Sphingobacteriia</taxon>
        <taxon>Sphingobacteriales</taxon>
        <taxon>Sphingobacteriaceae</taxon>
        <taxon>Pedobacter</taxon>
    </lineage>
</organism>
<dbReference type="Pfam" id="PF07494">
    <property type="entry name" value="Reg_prop"/>
    <property type="match status" value="6"/>
</dbReference>
<dbReference type="Pfam" id="PF00512">
    <property type="entry name" value="HisKA"/>
    <property type="match status" value="1"/>
</dbReference>
<keyword evidence="3" id="KW-0597">Phosphoprotein</keyword>
<dbReference type="Gene3D" id="2.60.40.10">
    <property type="entry name" value="Immunoglobulins"/>
    <property type="match status" value="1"/>
</dbReference>
<dbReference type="PANTHER" id="PTHR43547">
    <property type="entry name" value="TWO-COMPONENT HISTIDINE KINASE"/>
    <property type="match status" value="1"/>
</dbReference>
<dbReference type="InterPro" id="IPR013783">
    <property type="entry name" value="Ig-like_fold"/>
</dbReference>
<dbReference type="Gene3D" id="2.130.10.10">
    <property type="entry name" value="YVTN repeat-like/Quinoprotein amine dehydrogenase"/>
    <property type="match status" value="2"/>
</dbReference>
<dbReference type="FunFam" id="2.130.10.10:FF:000891">
    <property type="entry name" value="Two-component system sensor histidine kinase/response regulator, hybrid (One-component system)"/>
    <property type="match status" value="1"/>
</dbReference>
<dbReference type="InterPro" id="IPR015943">
    <property type="entry name" value="WD40/YVTN_repeat-like_dom_sf"/>
</dbReference>
<dbReference type="SUPFAM" id="SSF47384">
    <property type="entry name" value="Homodimeric domain of signal transducing histidine kinase"/>
    <property type="match status" value="1"/>
</dbReference>
<dbReference type="SMART" id="SM00387">
    <property type="entry name" value="HATPase_c"/>
    <property type="match status" value="1"/>
</dbReference>
<sequence>MLFAAHYLRAQPHYFRHYQVENGLSNNTVFCSVQDSRGLMWFGTKDGLNRFDGYSFKTYRYSLSKPKSLGNDLIFALHTDKNNTLWVGTNNGVYQYDPVNESFTHIKATRGMRINDICSDTQGNLWIISLFRVFMYNKAAHTFYKFENKAPFDATALSTVADGSVWVCTMQGTVERYHPDSRQFESHQVLSQHSDGQSCIAKMVETPDGRMVIGTTNYGIKLYDPRTKKLQELITLNKDHTPIFVRDMKHFSAEEVWIATESGVYIYHTRSGKVTQLQKQYSNPYSLSDNAVYTLCRDNEGGIWAGTYFGGINYYSARYSIFTKYFPQKETNSISGNDVREISKDNDGNFWIGTEDSGLNKFNPKTGRFTNFFPDGGKQSIAYSNIHGLLVDGNRLWIGTFEHGLDIMDIPTGKIIKHYTAGKGNALRTNFVVAFCKTRSGEILVATIAGIYRYNRKNDDFDAIPDLPVLFYCTLREDSSGNIWLGSFNDGVFRFRLNEKGFTNFRYKEKDPQSLSHNTVNNIFEDSRKQIWIATDGGGLCKYEQKTATFKRYTVHNGLPGNFIFRMEEDSDHQLWISSTKGLIRFNPSNDNITIYSRSNGLLTDQFNYNSSYKDTDGRLYFGSVKGLISFQPSQLYTSTYAAPMSITGFELDNNENPPDRDSQVLKRSVLYTDTIILKHNQSSFSLSFAALSYFSPEMTAYAYRMKGLYRDWEYLKTNRKVYFTKLAPGDYVFEVKALINGSNKWSQKNVKLFIRVLPPFWRSVFAYILYSLLIAGVISYFFIRYHKLLERKNQRRMELFENEKEKEIYQAKIEFFTNVAHEIRTPLTLIKGPMEKLVKQAKEIPAIEKNLKIMDRNTERLFTLTNQLLDFRKTEISGFSLNFVKANITEILREIALNFQDAAERKNISCHMHLPREPLYAYVDAEAFHKIISNLMDNAFKYGKTTVTVTLSAAADTDKFADDTFTVRVMSDGKRIPEELSEKIFEPFYRVKEAEIRLGTGIGLSISRSLSELHRGSLRMEKHQGSLNIFILQLPVHQLIEFNLNGNGKKYEPGKSFKDQRRS</sequence>
<dbReference type="PRINTS" id="PR00344">
    <property type="entry name" value="BCTRLSENSOR"/>
</dbReference>
<dbReference type="InterPro" id="IPR003594">
    <property type="entry name" value="HATPase_dom"/>
</dbReference>
<dbReference type="SUPFAM" id="SSF69322">
    <property type="entry name" value="Tricorn protease domain 2"/>
    <property type="match status" value="1"/>
</dbReference>
<evidence type="ECO:0000256" key="4">
    <source>
        <dbReference type="SAM" id="Phobius"/>
    </source>
</evidence>
<evidence type="ECO:0000313" key="6">
    <source>
        <dbReference type="EMBL" id="SEB17943.1"/>
    </source>
</evidence>
<dbReference type="CDD" id="cd00082">
    <property type="entry name" value="HisKA"/>
    <property type="match status" value="1"/>
</dbReference>